<organism evidence="1 2">
    <name type="scientific">Vibrio zhanjiangensis</name>
    <dbReference type="NCBI Taxonomy" id="1046128"/>
    <lineage>
        <taxon>Bacteria</taxon>
        <taxon>Pseudomonadati</taxon>
        <taxon>Pseudomonadota</taxon>
        <taxon>Gammaproteobacteria</taxon>
        <taxon>Vibrionales</taxon>
        <taxon>Vibrionaceae</taxon>
        <taxon>Vibrio</taxon>
    </lineage>
</organism>
<dbReference type="Proteomes" id="UP001157138">
    <property type="component" value="Unassembled WGS sequence"/>
</dbReference>
<gene>
    <name evidence="1" type="ORF">GCM10007938_38260</name>
</gene>
<dbReference type="EMBL" id="BSPW01000091">
    <property type="protein sequence ID" value="GLT20043.1"/>
    <property type="molecule type" value="Genomic_DNA"/>
</dbReference>
<keyword evidence="2" id="KW-1185">Reference proteome</keyword>
<sequence length="70" mass="8177">MVSLMTSGGVAQDMGKKNNILRRKNRRILTQLVSLTRDWYGYDLTIDYHLWLLHLPKNTQTINKKNSSKT</sequence>
<reference evidence="2" key="1">
    <citation type="journal article" date="2019" name="Int. J. Syst. Evol. Microbiol.">
        <title>The Global Catalogue of Microorganisms (GCM) 10K type strain sequencing project: providing services to taxonomists for standard genome sequencing and annotation.</title>
        <authorList>
            <consortium name="The Broad Institute Genomics Platform"/>
            <consortium name="The Broad Institute Genome Sequencing Center for Infectious Disease"/>
            <person name="Wu L."/>
            <person name="Ma J."/>
        </authorList>
    </citation>
    <scope>NUCLEOTIDE SEQUENCE [LARGE SCALE GENOMIC DNA]</scope>
    <source>
        <strain evidence="2">NBRC 108723</strain>
    </source>
</reference>
<protein>
    <submittedName>
        <fullName evidence="1">Uncharacterized protein</fullName>
    </submittedName>
</protein>
<proteinExistence type="predicted"/>
<comment type="caution">
    <text evidence="1">The sequence shown here is derived from an EMBL/GenBank/DDBJ whole genome shotgun (WGS) entry which is preliminary data.</text>
</comment>
<name>A0ABQ6F3F2_9VIBR</name>
<evidence type="ECO:0000313" key="2">
    <source>
        <dbReference type="Proteomes" id="UP001157138"/>
    </source>
</evidence>
<evidence type="ECO:0000313" key="1">
    <source>
        <dbReference type="EMBL" id="GLT20043.1"/>
    </source>
</evidence>
<accession>A0ABQ6F3F2</accession>